<dbReference type="EMBL" id="JABZGU010000089">
    <property type="protein sequence ID" value="MBF4803025.1"/>
    <property type="molecule type" value="Genomic_DNA"/>
</dbReference>
<gene>
    <name evidence="3" type="ORF">HXK24_04290</name>
</gene>
<organism evidence="3 4">
    <name type="scientific">Lancefieldella parvula</name>
    <dbReference type="NCBI Taxonomy" id="1382"/>
    <lineage>
        <taxon>Bacteria</taxon>
        <taxon>Bacillati</taxon>
        <taxon>Actinomycetota</taxon>
        <taxon>Coriobacteriia</taxon>
        <taxon>Coriobacteriales</taxon>
        <taxon>Atopobiaceae</taxon>
        <taxon>Lancefieldella</taxon>
    </lineage>
</organism>
<name>A0A9D5X3W9_9ACTN</name>
<dbReference type="AlphaFoldDB" id="A0A9D5X3W9"/>
<protein>
    <submittedName>
        <fullName evidence="3">ComF family protein</fullName>
    </submittedName>
</protein>
<evidence type="ECO:0000259" key="2">
    <source>
        <dbReference type="Pfam" id="PF18912"/>
    </source>
</evidence>
<reference evidence="3" key="1">
    <citation type="submission" date="2020-04" db="EMBL/GenBank/DDBJ databases">
        <title>Deep metagenomics examines the oral microbiome during advanced dental caries in children, revealing novel taxa and co-occurrences with host molecules.</title>
        <authorList>
            <person name="Baker J.L."/>
            <person name="Morton J.T."/>
            <person name="Dinis M."/>
            <person name="Alvarez R."/>
            <person name="Tran N.C."/>
            <person name="Knight R."/>
            <person name="Edlund A."/>
        </authorList>
    </citation>
    <scope>NUCLEOTIDE SEQUENCE</scope>
    <source>
        <strain evidence="3">JCVI_3_bin.11</strain>
    </source>
</reference>
<dbReference type="Pfam" id="PF18912">
    <property type="entry name" value="DZR_2"/>
    <property type="match status" value="1"/>
</dbReference>
<proteinExistence type="predicted"/>
<evidence type="ECO:0000313" key="4">
    <source>
        <dbReference type="Proteomes" id="UP000787322"/>
    </source>
</evidence>
<accession>A0A9D5X3W9</accession>
<dbReference type="InterPro" id="IPR018527">
    <property type="entry name" value="Rubredoxin_Fe_BS"/>
</dbReference>
<dbReference type="Proteomes" id="UP000787322">
    <property type="component" value="Unassembled WGS sequence"/>
</dbReference>
<feature type="non-terminal residue" evidence="3">
    <location>
        <position position="77"/>
    </location>
</feature>
<sequence>MQPTSILTATANSTLDLLAPTRCVVCEKPGQLLCDECRAKLPWISQQWACPNCGAPYGKLVCSECADKKKRPVQWES</sequence>
<dbReference type="GO" id="GO:0046872">
    <property type="term" value="F:metal ion binding"/>
    <property type="evidence" value="ECO:0007669"/>
    <property type="project" value="UniProtKB-KW"/>
</dbReference>
<keyword evidence="1" id="KW-0479">Metal-binding</keyword>
<dbReference type="PROSITE" id="PS00202">
    <property type="entry name" value="RUBREDOXIN"/>
    <property type="match status" value="1"/>
</dbReference>
<comment type="caution">
    <text evidence="3">The sequence shown here is derived from an EMBL/GenBank/DDBJ whole genome shotgun (WGS) entry which is preliminary data.</text>
</comment>
<feature type="domain" description="Double zinc ribbon" evidence="2">
    <location>
        <begin position="15"/>
        <end position="65"/>
    </location>
</feature>
<evidence type="ECO:0000313" key="3">
    <source>
        <dbReference type="EMBL" id="MBF4803025.1"/>
    </source>
</evidence>
<dbReference type="InterPro" id="IPR044005">
    <property type="entry name" value="DZR_2"/>
</dbReference>
<evidence type="ECO:0000256" key="1">
    <source>
        <dbReference type="ARBA" id="ARBA00022723"/>
    </source>
</evidence>